<keyword evidence="3" id="KW-1185">Reference proteome</keyword>
<reference evidence="2" key="1">
    <citation type="submission" date="2023-07" db="EMBL/GenBank/DDBJ databases">
        <title>Chromosome-level Genome Assembly of Striped Snakehead (Channa striata).</title>
        <authorList>
            <person name="Liu H."/>
        </authorList>
    </citation>
    <scope>NUCLEOTIDE SEQUENCE</scope>
    <source>
        <strain evidence="2">Gz</strain>
        <tissue evidence="2">Muscle</tissue>
    </source>
</reference>
<evidence type="ECO:0000313" key="3">
    <source>
        <dbReference type="Proteomes" id="UP001187415"/>
    </source>
</evidence>
<dbReference type="EMBL" id="JAUPFM010000002">
    <property type="protein sequence ID" value="KAK2859881.1"/>
    <property type="molecule type" value="Genomic_DNA"/>
</dbReference>
<feature type="compositionally biased region" description="Basic and acidic residues" evidence="1">
    <location>
        <begin position="127"/>
        <end position="140"/>
    </location>
</feature>
<name>A0AA88NPC3_CHASR</name>
<dbReference type="Proteomes" id="UP001187415">
    <property type="component" value="Unassembled WGS sequence"/>
</dbReference>
<accession>A0AA88NPC3</accession>
<evidence type="ECO:0000313" key="2">
    <source>
        <dbReference type="EMBL" id="KAK2859881.1"/>
    </source>
</evidence>
<gene>
    <name evidence="2" type="ORF">Q5P01_004501</name>
</gene>
<organism evidence="2 3">
    <name type="scientific">Channa striata</name>
    <name type="common">Snakehead murrel</name>
    <name type="synonym">Ophicephalus striatus</name>
    <dbReference type="NCBI Taxonomy" id="64152"/>
    <lineage>
        <taxon>Eukaryota</taxon>
        <taxon>Metazoa</taxon>
        <taxon>Chordata</taxon>
        <taxon>Craniata</taxon>
        <taxon>Vertebrata</taxon>
        <taxon>Euteleostomi</taxon>
        <taxon>Actinopterygii</taxon>
        <taxon>Neopterygii</taxon>
        <taxon>Teleostei</taxon>
        <taxon>Neoteleostei</taxon>
        <taxon>Acanthomorphata</taxon>
        <taxon>Anabantaria</taxon>
        <taxon>Anabantiformes</taxon>
        <taxon>Channoidei</taxon>
        <taxon>Channidae</taxon>
        <taxon>Channa</taxon>
    </lineage>
</organism>
<evidence type="ECO:0000256" key="1">
    <source>
        <dbReference type="SAM" id="MobiDB-lite"/>
    </source>
</evidence>
<protein>
    <submittedName>
        <fullName evidence="2">Uncharacterized protein</fullName>
    </submittedName>
</protein>
<dbReference type="AlphaFoldDB" id="A0AA88NPC3"/>
<sequence length="140" mass="15459">MSRQDKVLVQDPVRLSACSSSAPLSFKSSRQTSARLDLCHFSPWTKLQVTHSVEGFDLTICAQTNLETNLNIHLWVEDEKLTSDSPDDSFDPSVQNKSASPLNPEGPGCYSGPVLSDGRGWTSELKPQLHSETQRVDSQK</sequence>
<feature type="non-terminal residue" evidence="2">
    <location>
        <position position="140"/>
    </location>
</feature>
<proteinExistence type="predicted"/>
<feature type="region of interest" description="Disordered" evidence="1">
    <location>
        <begin position="81"/>
        <end position="140"/>
    </location>
</feature>
<comment type="caution">
    <text evidence="2">The sequence shown here is derived from an EMBL/GenBank/DDBJ whole genome shotgun (WGS) entry which is preliminary data.</text>
</comment>